<dbReference type="GO" id="GO:0006509">
    <property type="term" value="P:membrane protein ectodomain proteolysis"/>
    <property type="evidence" value="ECO:0007669"/>
    <property type="project" value="TreeGrafter"/>
</dbReference>
<feature type="region of interest" description="Disordered" evidence="5">
    <location>
        <begin position="663"/>
        <end position="778"/>
    </location>
</feature>
<gene>
    <name evidence="8" type="ORF">ANCDUO_04419</name>
</gene>
<dbReference type="EMBL" id="KN727633">
    <property type="protein sequence ID" value="KIH65262.1"/>
    <property type="molecule type" value="Genomic_DNA"/>
</dbReference>
<keyword evidence="4" id="KW-0479">Metal-binding</keyword>
<evidence type="ECO:0000256" key="5">
    <source>
        <dbReference type="SAM" id="MobiDB-lite"/>
    </source>
</evidence>
<keyword evidence="3" id="KW-0165">Cleavage on pair of basic residues</keyword>
<comment type="caution">
    <text evidence="4">Lacks conserved residue(s) required for the propagation of feature annotation.</text>
</comment>
<dbReference type="InterPro" id="IPR001590">
    <property type="entry name" value="Peptidase_M12B"/>
</dbReference>
<dbReference type="Pfam" id="PF21299">
    <property type="entry name" value="ADAM10_Cys-rich"/>
    <property type="match status" value="1"/>
</dbReference>
<dbReference type="InterPro" id="IPR024079">
    <property type="entry name" value="MetalloPept_cat_dom_sf"/>
</dbReference>
<evidence type="ECO:0000256" key="1">
    <source>
        <dbReference type="ARBA" id="ARBA00001809"/>
    </source>
</evidence>
<feature type="binding site" evidence="4">
    <location>
        <position position="304"/>
    </location>
    <ligand>
        <name>Zn(2+)</name>
        <dbReference type="ChEBI" id="CHEBI:29105"/>
        <note>catalytic</note>
    </ligand>
</feature>
<feature type="domain" description="Peptidase M12B" evidence="7">
    <location>
        <begin position="122"/>
        <end position="349"/>
    </location>
</feature>
<dbReference type="Proteomes" id="UP000054047">
    <property type="component" value="Unassembled WGS sequence"/>
</dbReference>
<dbReference type="EC" id="3.4.24.81" evidence="2"/>
<dbReference type="PANTHER" id="PTHR45702">
    <property type="entry name" value="ADAM10/ADAM17 METALLOPEPTIDASE FAMILY MEMBER"/>
    <property type="match status" value="1"/>
</dbReference>
<evidence type="ECO:0000256" key="2">
    <source>
        <dbReference type="ARBA" id="ARBA00012332"/>
    </source>
</evidence>
<feature type="binding site" evidence="4">
    <location>
        <position position="298"/>
    </location>
    <ligand>
        <name>Zn(2+)</name>
        <dbReference type="ChEBI" id="CHEBI:29105"/>
        <note>catalytic</note>
    </ligand>
</feature>
<dbReference type="Pfam" id="PF13574">
    <property type="entry name" value="Reprolysin_2"/>
    <property type="match status" value="1"/>
</dbReference>
<keyword evidence="9" id="KW-1185">Reference proteome</keyword>
<keyword evidence="6" id="KW-1133">Transmembrane helix</keyword>
<dbReference type="GO" id="GO:0046872">
    <property type="term" value="F:metal ion binding"/>
    <property type="evidence" value="ECO:0007669"/>
    <property type="project" value="UniProtKB-KW"/>
</dbReference>
<evidence type="ECO:0000313" key="9">
    <source>
        <dbReference type="Proteomes" id="UP000054047"/>
    </source>
</evidence>
<evidence type="ECO:0000256" key="4">
    <source>
        <dbReference type="PROSITE-ProRule" id="PRU00276"/>
    </source>
</evidence>
<proteinExistence type="predicted"/>
<dbReference type="GO" id="GO:0007229">
    <property type="term" value="P:integrin-mediated signaling pathway"/>
    <property type="evidence" value="ECO:0007669"/>
    <property type="project" value="UniProtKB-KW"/>
</dbReference>
<feature type="compositionally biased region" description="Pro residues" evidence="5">
    <location>
        <begin position="707"/>
        <end position="741"/>
    </location>
</feature>
<evidence type="ECO:0000256" key="3">
    <source>
        <dbReference type="ARBA" id="ARBA00022685"/>
    </source>
</evidence>
<dbReference type="OrthoDB" id="2149267at2759"/>
<dbReference type="SUPFAM" id="SSF55486">
    <property type="entry name" value="Metalloproteases ('zincins'), catalytic domain"/>
    <property type="match status" value="1"/>
</dbReference>
<evidence type="ECO:0000256" key="6">
    <source>
        <dbReference type="SAM" id="Phobius"/>
    </source>
</evidence>
<dbReference type="PANTHER" id="PTHR45702:SF2">
    <property type="entry name" value="KUZBANIAN, ISOFORM A"/>
    <property type="match status" value="1"/>
</dbReference>
<sequence>MLSEKGPSLFGKRFVDNYETLNYRTVNTARRKRSLGYGEPVNLRFHAYNRTFHLNLLPLDEFNDHFHPDHILDENGRYEEIQPHNFLYEGYIKEINHGKMRSKRHGRSKRATRDEKGLYTVRTCSLYLQADHKLYEHIKRKEGNNDPIRTREEIVSLFYNHIKAVNEIYEGTNFNGIKGLHFVIQRTSIYTPETCDRGRPVAGSDNPFCEENVDVSNFLNLNSQRNHSAFCLAYALTFRDFVGGTLGLAWVASPQYNTAGGICQVYQRYNEGIVTLVNYGNRVPTRVSQLTLAHEIGHNFGSPHDYPLECQPGLPDGNFIMFASATSGDKVNNAKFSPCSVANISSVLHVVLQSVPIDPTRHAGPVGALMKRNCFQVYEPKKANEISKKDELLDRIRNARPVLCILQKRTSAFCGNQIHEPGEECDCGFSQADCDQMGDKCCMPHESARNGFSVAGPCKRKESECSHTQTCDGFTAQCPPSPPKEDGLPCQDSTKVCSGGNCNGSVCEIVGLKDCFLTEGKPEELCYLACIKDGKCTSSVNLPEFAANRTVFLQSGRKGKSGLVLHPGSPCNNYKGYCDIFRKCRSVDANGPLARLKNLLFNKKTIETVTQWVQEKWWVVVCGALALLVFMALFIKCCAVHTPSTNPNKPPALNLYQTLTRPSTLIRQRRHRSRAPMAVPTSGGAPSRSSAQAPPSASRPVVRASAPPLPPPAPVPVPLIPAGSAPPPPAAVLVVEPPPPYTAAADPGSALGGPRRGHRRNKRQTSADAAPKSRGKGK</sequence>
<keyword evidence="6" id="KW-0812">Transmembrane</keyword>
<dbReference type="GO" id="GO:0004222">
    <property type="term" value="F:metalloendopeptidase activity"/>
    <property type="evidence" value="ECO:0007669"/>
    <property type="project" value="InterPro"/>
</dbReference>
<evidence type="ECO:0000313" key="8">
    <source>
        <dbReference type="EMBL" id="KIH65262.1"/>
    </source>
</evidence>
<feature type="binding site" evidence="4">
    <location>
        <position position="294"/>
    </location>
    <ligand>
        <name>Zn(2+)</name>
        <dbReference type="ChEBI" id="CHEBI:29105"/>
        <note>catalytic</note>
    </ligand>
</feature>
<keyword evidence="8" id="KW-0401">Integrin</keyword>
<dbReference type="SMART" id="SM00050">
    <property type="entry name" value="DISIN"/>
    <property type="match status" value="1"/>
</dbReference>
<dbReference type="AlphaFoldDB" id="A0A0C2DRA0"/>
<dbReference type="Gene3D" id="3.40.390.10">
    <property type="entry name" value="Collagenase (Catalytic Domain)"/>
    <property type="match status" value="1"/>
</dbReference>
<name>A0A0C2DRA0_9BILA</name>
<dbReference type="InterPro" id="IPR001762">
    <property type="entry name" value="Disintegrin_dom"/>
</dbReference>
<keyword evidence="4" id="KW-0862">Zinc</keyword>
<dbReference type="GO" id="GO:0005886">
    <property type="term" value="C:plasma membrane"/>
    <property type="evidence" value="ECO:0007669"/>
    <property type="project" value="TreeGrafter"/>
</dbReference>
<comment type="catalytic activity">
    <reaction evidence="1">
        <text>Endopeptidase of broad specificity.</text>
        <dbReference type="EC" id="3.4.24.81"/>
    </reaction>
</comment>
<feature type="compositionally biased region" description="Low complexity" evidence="5">
    <location>
        <begin position="682"/>
        <end position="706"/>
    </location>
</feature>
<organism evidence="8 9">
    <name type="scientific">Ancylostoma duodenale</name>
    <dbReference type="NCBI Taxonomy" id="51022"/>
    <lineage>
        <taxon>Eukaryota</taxon>
        <taxon>Metazoa</taxon>
        <taxon>Ecdysozoa</taxon>
        <taxon>Nematoda</taxon>
        <taxon>Chromadorea</taxon>
        <taxon>Rhabditida</taxon>
        <taxon>Rhabditina</taxon>
        <taxon>Rhabditomorpha</taxon>
        <taxon>Strongyloidea</taxon>
        <taxon>Ancylostomatidae</taxon>
        <taxon>Ancylostomatinae</taxon>
        <taxon>Ancylostoma</taxon>
    </lineage>
</organism>
<reference evidence="8 9" key="1">
    <citation type="submission" date="2013-12" db="EMBL/GenBank/DDBJ databases">
        <title>Draft genome of the parsitic nematode Ancylostoma duodenale.</title>
        <authorList>
            <person name="Mitreva M."/>
        </authorList>
    </citation>
    <scope>NUCLEOTIDE SEQUENCE [LARGE SCALE GENOMIC DNA]</scope>
    <source>
        <strain evidence="8 9">Zhejiang</strain>
    </source>
</reference>
<evidence type="ECO:0000259" key="7">
    <source>
        <dbReference type="PROSITE" id="PS50215"/>
    </source>
</evidence>
<protein>
    <recommendedName>
        <fullName evidence="2">ADAM10 endopeptidase</fullName>
        <ecNumber evidence="2">3.4.24.81</ecNumber>
    </recommendedName>
</protein>
<dbReference type="InterPro" id="IPR051489">
    <property type="entry name" value="ADAM_Metalloproteinase"/>
</dbReference>
<feature type="transmembrane region" description="Helical" evidence="6">
    <location>
        <begin position="617"/>
        <end position="635"/>
    </location>
</feature>
<dbReference type="GO" id="GO:0007219">
    <property type="term" value="P:Notch signaling pathway"/>
    <property type="evidence" value="ECO:0007669"/>
    <property type="project" value="TreeGrafter"/>
</dbReference>
<dbReference type="InterPro" id="IPR049038">
    <property type="entry name" value="ADAM10_Cys-rich"/>
</dbReference>
<keyword evidence="6" id="KW-0472">Membrane</keyword>
<feature type="active site" evidence="4">
    <location>
        <position position="295"/>
    </location>
</feature>
<dbReference type="PROSITE" id="PS50215">
    <property type="entry name" value="ADAM_MEPRO"/>
    <property type="match status" value="1"/>
</dbReference>
<accession>A0A0C2DRA0</accession>
<dbReference type="MEROPS" id="M12.328"/>